<dbReference type="EMBL" id="BMQC01000007">
    <property type="protein sequence ID" value="GGK30600.1"/>
    <property type="molecule type" value="Genomic_DNA"/>
</dbReference>
<dbReference type="InterPro" id="IPR035992">
    <property type="entry name" value="Ricin_B-like_lectins"/>
</dbReference>
<reference evidence="4" key="2">
    <citation type="submission" date="2020-09" db="EMBL/GenBank/DDBJ databases">
        <authorList>
            <person name="Sun Q."/>
            <person name="Ohkuma M."/>
        </authorList>
    </citation>
    <scope>NUCLEOTIDE SEQUENCE</scope>
    <source>
        <strain evidence="4">JCM 3091</strain>
    </source>
</reference>
<dbReference type="Gene3D" id="2.80.10.50">
    <property type="match status" value="1"/>
</dbReference>
<feature type="region of interest" description="Disordered" evidence="1">
    <location>
        <begin position="1"/>
        <end position="159"/>
    </location>
</feature>
<dbReference type="AlphaFoldDB" id="A0A8J3BLV8"/>
<reference evidence="4" key="1">
    <citation type="journal article" date="2014" name="Int. J. Syst. Evol. Microbiol.">
        <title>Complete genome sequence of Corynebacterium casei LMG S-19264T (=DSM 44701T), isolated from a smear-ripened cheese.</title>
        <authorList>
            <consortium name="US DOE Joint Genome Institute (JGI-PGF)"/>
            <person name="Walter F."/>
            <person name="Albersmeier A."/>
            <person name="Kalinowski J."/>
            <person name="Ruckert C."/>
        </authorList>
    </citation>
    <scope>NUCLEOTIDE SEQUENCE</scope>
    <source>
        <strain evidence="4">JCM 3091</strain>
    </source>
</reference>
<evidence type="ECO:0000256" key="2">
    <source>
        <dbReference type="SAM" id="Phobius"/>
    </source>
</evidence>
<comment type="caution">
    <text evidence="4">The sequence shown here is derived from an EMBL/GenBank/DDBJ whole genome shotgun (WGS) entry which is preliminary data.</text>
</comment>
<name>A0A8J3BLV8_9ACTN</name>
<accession>A0A8J3BLV8</accession>
<feature type="region of interest" description="Disordered" evidence="1">
    <location>
        <begin position="195"/>
        <end position="254"/>
    </location>
</feature>
<keyword evidence="2" id="KW-0812">Transmembrane</keyword>
<dbReference type="SMART" id="SM00458">
    <property type="entry name" value="RICIN"/>
    <property type="match status" value="1"/>
</dbReference>
<feature type="transmembrane region" description="Helical" evidence="2">
    <location>
        <begin position="165"/>
        <end position="188"/>
    </location>
</feature>
<dbReference type="SUPFAM" id="SSF50370">
    <property type="entry name" value="Ricin B-like lectins"/>
    <property type="match status" value="1"/>
</dbReference>
<sequence length="386" mass="38833">MGAMASQEPTSPTPPERLPEAAPRGLAGPSDPPPAASGPSGSPPSAPGSPDPQPSTPPEASSPQPSTSEAPDPEPSATGGTDPWPSTLGWSGLPLPKAGAGGDIGRAAVPAPPAAGDPTSTSELPAVPADPATATTLYESRVAPPPRRRRAAAGSRGRAGRGNTVVWLLGGLCLLGMVVGVTLAAGIVDIQPIAAGDDTPPPPRPAATTPVTAVPTRAGTDRSAARPTPSATTRTPSPTASPSRDTAVPPRRDADRTGALRSVATQLCARAGQSQLGQPLVLQNRCDDGGEQWRLTQSDGEFSIVHERSARCLATRAGAASVTLVRCGQDDAQRWRLGIDGTIFAMANVATDQCLDVPAGAAIDGLVLVQVACNSTAAQSWQLVGA</sequence>
<dbReference type="Pfam" id="PF00652">
    <property type="entry name" value="Ricin_B_lectin"/>
    <property type="match status" value="1"/>
</dbReference>
<feature type="compositionally biased region" description="Low complexity" evidence="1">
    <location>
        <begin position="225"/>
        <end position="244"/>
    </location>
</feature>
<evidence type="ECO:0000259" key="3">
    <source>
        <dbReference type="SMART" id="SM00458"/>
    </source>
</evidence>
<proteinExistence type="predicted"/>
<dbReference type="PROSITE" id="PS50231">
    <property type="entry name" value="RICIN_B_LECTIN"/>
    <property type="match status" value="1"/>
</dbReference>
<protein>
    <recommendedName>
        <fullName evidence="3">Ricin B lectin domain-containing protein</fullName>
    </recommendedName>
</protein>
<dbReference type="InterPro" id="IPR000772">
    <property type="entry name" value="Ricin_B_lectin"/>
</dbReference>
<dbReference type="CDD" id="cd00161">
    <property type="entry name" value="beta-trefoil_Ricin-like"/>
    <property type="match status" value="1"/>
</dbReference>
<evidence type="ECO:0000313" key="5">
    <source>
        <dbReference type="Proteomes" id="UP000662200"/>
    </source>
</evidence>
<evidence type="ECO:0000256" key="1">
    <source>
        <dbReference type="SAM" id="MobiDB-lite"/>
    </source>
</evidence>
<feature type="compositionally biased region" description="Low complexity" evidence="1">
    <location>
        <begin position="125"/>
        <end position="136"/>
    </location>
</feature>
<gene>
    <name evidence="4" type="ORF">GCM10010124_24180</name>
</gene>
<evidence type="ECO:0000313" key="4">
    <source>
        <dbReference type="EMBL" id="GGK30600.1"/>
    </source>
</evidence>
<keyword evidence="2" id="KW-1133">Transmembrane helix</keyword>
<dbReference type="Proteomes" id="UP000662200">
    <property type="component" value="Unassembled WGS sequence"/>
</dbReference>
<organism evidence="4 5">
    <name type="scientific">Pilimelia terevasa</name>
    <dbReference type="NCBI Taxonomy" id="53372"/>
    <lineage>
        <taxon>Bacteria</taxon>
        <taxon>Bacillati</taxon>
        <taxon>Actinomycetota</taxon>
        <taxon>Actinomycetes</taxon>
        <taxon>Micromonosporales</taxon>
        <taxon>Micromonosporaceae</taxon>
        <taxon>Pilimelia</taxon>
    </lineage>
</organism>
<keyword evidence="5" id="KW-1185">Reference proteome</keyword>
<keyword evidence="2" id="KW-0472">Membrane</keyword>
<feature type="compositionally biased region" description="Low complexity" evidence="1">
    <location>
        <begin position="206"/>
        <end position="218"/>
    </location>
</feature>
<feature type="domain" description="Ricin B lectin" evidence="3">
    <location>
        <begin position="257"/>
        <end position="384"/>
    </location>
</feature>
<feature type="compositionally biased region" description="Pro residues" evidence="1">
    <location>
        <begin position="30"/>
        <end position="57"/>
    </location>
</feature>